<dbReference type="Pfam" id="PF00226">
    <property type="entry name" value="DnaJ"/>
    <property type="match status" value="1"/>
</dbReference>
<proteinExistence type="predicted"/>
<organism evidence="3 4">
    <name type="scientific">Clostridium mobile</name>
    <dbReference type="NCBI Taxonomy" id="2841512"/>
    <lineage>
        <taxon>Bacteria</taxon>
        <taxon>Bacillati</taxon>
        <taxon>Bacillota</taxon>
        <taxon>Clostridia</taxon>
        <taxon>Eubacteriales</taxon>
        <taxon>Clostridiaceae</taxon>
        <taxon>Clostridium</taxon>
    </lineage>
</organism>
<sequence length="218" mass="25591">MGNPYEILGVREGSSKEDIKKAYRELAKKYHPDQYGNNPLRNLAEEKMREINEAYDYLMKNTSDYNTYNNNYNDTNYNNNNSNNNSNNNYSNQRNDSVNFHSIRMDIQLGKLREAEQKLLNISLKNAEWNYLMGIINLKKGWYDAANNYLRTACSMDPRNTEYRDTFNRINNMNNTYRQPYHNSRYGNDSELCNFCATLWFLDCCCECCCGGDIVSCC</sequence>
<reference evidence="3 4" key="1">
    <citation type="submission" date="2021-06" db="EMBL/GenBank/DDBJ databases">
        <authorList>
            <person name="Sun Q."/>
            <person name="Li D."/>
        </authorList>
    </citation>
    <scope>NUCLEOTIDE SEQUENCE [LARGE SCALE GENOMIC DNA]</scope>
    <source>
        <strain evidence="3 4">MSJ-11</strain>
    </source>
</reference>
<evidence type="ECO:0000313" key="3">
    <source>
        <dbReference type="EMBL" id="MBU5486078.1"/>
    </source>
</evidence>
<keyword evidence="4" id="KW-1185">Reference proteome</keyword>
<dbReference type="RefSeq" id="WP_216440666.1">
    <property type="nucleotide sequence ID" value="NZ_JAHLQF010000004.1"/>
</dbReference>
<dbReference type="InterPro" id="IPR001623">
    <property type="entry name" value="DnaJ_domain"/>
</dbReference>
<dbReference type="EMBL" id="JAHLQF010000004">
    <property type="protein sequence ID" value="MBU5486078.1"/>
    <property type="molecule type" value="Genomic_DNA"/>
</dbReference>
<dbReference type="SMART" id="SM00271">
    <property type="entry name" value="DnaJ"/>
    <property type="match status" value="1"/>
</dbReference>
<dbReference type="PANTHER" id="PTHR24074">
    <property type="entry name" value="CO-CHAPERONE PROTEIN DJLA"/>
    <property type="match status" value="1"/>
</dbReference>
<evidence type="ECO:0000256" key="1">
    <source>
        <dbReference type="SAM" id="MobiDB-lite"/>
    </source>
</evidence>
<name>A0ABS6ELJ9_9CLOT</name>
<protein>
    <submittedName>
        <fullName evidence="3">DnaJ domain-containing protein</fullName>
    </submittedName>
</protein>
<dbReference type="PROSITE" id="PS50076">
    <property type="entry name" value="DNAJ_2"/>
    <property type="match status" value="1"/>
</dbReference>
<dbReference type="Proteomes" id="UP000726170">
    <property type="component" value="Unassembled WGS sequence"/>
</dbReference>
<feature type="domain" description="J" evidence="2">
    <location>
        <begin position="3"/>
        <end position="69"/>
    </location>
</feature>
<gene>
    <name evidence="3" type="ORF">KQI86_17285</name>
</gene>
<dbReference type="InterPro" id="IPR050817">
    <property type="entry name" value="DjlA_DnaK_co-chaperone"/>
</dbReference>
<comment type="caution">
    <text evidence="3">The sequence shown here is derived from an EMBL/GenBank/DDBJ whole genome shotgun (WGS) entry which is preliminary data.</text>
</comment>
<evidence type="ECO:0000313" key="4">
    <source>
        <dbReference type="Proteomes" id="UP000726170"/>
    </source>
</evidence>
<dbReference type="CDD" id="cd06257">
    <property type="entry name" value="DnaJ"/>
    <property type="match status" value="1"/>
</dbReference>
<evidence type="ECO:0000259" key="2">
    <source>
        <dbReference type="PROSITE" id="PS50076"/>
    </source>
</evidence>
<accession>A0ABS6ELJ9</accession>
<feature type="compositionally biased region" description="Low complexity" evidence="1">
    <location>
        <begin position="68"/>
        <end position="92"/>
    </location>
</feature>
<feature type="region of interest" description="Disordered" evidence="1">
    <location>
        <begin position="68"/>
        <end position="96"/>
    </location>
</feature>